<name>A0A934R6M9_9BACT</name>
<evidence type="ECO:0000313" key="2">
    <source>
        <dbReference type="EMBL" id="MBK1817977.1"/>
    </source>
</evidence>
<gene>
    <name evidence="2" type="ORF">JIN84_20310</name>
</gene>
<evidence type="ECO:0000256" key="1">
    <source>
        <dbReference type="SAM" id="SignalP"/>
    </source>
</evidence>
<comment type="caution">
    <text evidence="2">The sequence shown here is derived from an EMBL/GenBank/DDBJ whole genome shotgun (WGS) entry which is preliminary data.</text>
</comment>
<dbReference type="AlphaFoldDB" id="A0A934R6M9"/>
<evidence type="ECO:0000313" key="3">
    <source>
        <dbReference type="Proteomes" id="UP000600139"/>
    </source>
</evidence>
<feature type="signal peptide" evidence="1">
    <location>
        <begin position="1"/>
        <end position="26"/>
    </location>
</feature>
<accession>A0A934R6M9</accession>
<dbReference type="Proteomes" id="UP000600139">
    <property type="component" value="Unassembled WGS sequence"/>
</dbReference>
<sequence length="229" mass="23308">MTPLKKLITGSTLGLLIPLFAPSAGAATVLLETFEGGTNVFNLPTYNYTANYTLANGLASPGFKYAHGGNPAGGNAVTFQTTFNGPTYNLATLGYDGIAIDSGALTLSLAAQFSTYESQNDFAVVTVQYLDSLNAAIGTPLAIGGPAFVAALSGGTGSRGWGEASLSGIIPTGARSFSISITEGKTPQGAYIDGYVDNVSVSVVPEPSACLLGLAGTVGLLVRRQRRSA</sequence>
<feature type="chain" id="PRO_5037067618" description="PEP-CTERM protein-sorting domain-containing protein" evidence="1">
    <location>
        <begin position="27"/>
        <end position="229"/>
    </location>
</feature>
<proteinExistence type="predicted"/>
<protein>
    <recommendedName>
        <fullName evidence="4">PEP-CTERM protein-sorting domain-containing protein</fullName>
    </recommendedName>
</protein>
<keyword evidence="3" id="KW-1185">Reference proteome</keyword>
<evidence type="ECO:0008006" key="4">
    <source>
        <dbReference type="Google" id="ProtNLM"/>
    </source>
</evidence>
<dbReference type="EMBL" id="JAENIK010000012">
    <property type="protein sequence ID" value="MBK1817977.1"/>
    <property type="molecule type" value="Genomic_DNA"/>
</dbReference>
<organism evidence="2 3">
    <name type="scientific">Luteolibacter yonseiensis</name>
    <dbReference type="NCBI Taxonomy" id="1144680"/>
    <lineage>
        <taxon>Bacteria</taxon>
        <taxon>Pseudomonadati</taxon>
        <taxon>Verrucomicrobiota</taxon>
        <taxon>Verrucomicrobiia</taxon>
        <taxon>Verrucomicrobiales</taxon>
        <taxon>Verrucomicrobiaceae</taxon>
        <taxon>Luteolibacter</taxon>
    </lineage>
</organism>
<keyword evidence="1" id="KW-0732">Signal</keyword>
<reference evidence="2" key="1">
    <citation type="submission" date="2021-01" db="EMBL/GenBank/DDBJ databases">
        <title>Modified the classification status of verrucomicrobia.</title>
        <authorList>
            <person name="Feng X."/>
        </authorList>
    </citation>
    <scope>NUCLEOTIDE SEQUENCE</scope>
    <source>
        <strain evidence="2">JCM 18052</strain>
    </source>
</reference>
<dbReference type="RefSeq" id="WP_200352901.1">
    <property type="nucleotide sequence ID" value="NZ_BAABHZ010000001.1"/>
</dbReference>